<gene>
    <name evidence="3" type="ORF">FXN61_16715</name>
</gene>
<keyword evidence="1" id="KW-0812">Transmembrane</keyword>
<keyword evidence="1" id="KW-1133">Transmembrane helix</keyword>
<comment type="caution">
    <text evidence="3">The sequence shown here is derived from an EMBL/GenBank/DDBJ whole genome shotgun (WGS) entry which is preliminary data.</text>
</comment>
<feature type="domain" description="STAS" evidence="2">
    <location>
        <begin position="1"/>
        <end position="75"/>
    </location>
</feature>
<sequence>MARAPAALVVDLSPVTFFGAAGVNLLVQMREQADRRDVAFAVVAGQRAVLRPLRATDTDRALHCVPTLPEAMAAVRPHRPVTTESNIVRHAV</sequence>
<dbReference type="CDD" id="cd07043">
    <property type="entry name" value="STAS_anti-anti-sigma_factors"/>
    <property type="match status" value="1"/>
</dbReference>
<name>A0ABX1FHS5_9PSEU</name>
<dbReference type="Pfam" id="PF01740">
    <property type="entry name" value="STAS"/>
    <property type="match status" value="1"/>
</dbReference>
<dbReference type="Proteomes" id="UP001515943">
    <property type="component" value="Unassembled WGS sequence"/>
</dbReference>
<accession>A0ABX1FHS5</accession>
<dbReference type="Gene3D" id="3.30.750.24">
    <property type="entry name" value="STAS domain"/>
    <property type="match status" value="1"/>
</dbReference>
<dbReference type="PROSITE" id="PS50801">
    <property type="entry name" value="STAS"/>
    <property type="match status" value="1"/>
</dbReference>
<dbReference type="InterPro" id="IPR002645">
    <property type="entry name" value="STAS_dom"/>
</dbReference>
<reference evidence="3 4" key="1">
    <citation type="submission" date="2019-08" db="EMBL/GenBank/DDBJ databases">
        <title>Lentzea from Indian Himalayas.</title>
        <authorList>
            <person name="Mandal S."/>
            <person name="Mallick Gupta A."/>
            <person name="Maiti P.K."/>
            <person name="Sarkar J."/>
            <person name="Mandal S."/>
        </authorList>
    </citation>
    <scope>NUCLEOTIDE SEQUENCE [LARGE SCALE GENOMIC DNA]</scope>
    <source>
        <strain evidence="3 4">PSKA42</strain>
    </source>
</reference>
<evidence type="ECO:0000259" key="2">
    <source>
        <dbReference type="PROSITE" id="PS50801"/>
    </source>
</evidence>
<evidence type="ECO:0000313" key="3">
    <source>
        <dbReference type="EMBL" id="NKE58377.1"/>
    </source>
</evidence>
<dbReference type="EMBL" id="VSRL01000053">
    <property type="protein sequence ID" value="NKE58377.1"/>
    <property type="molecule type" value="Genomic_DNA"/>
</dbReference>
<dbReference type="InterPro" id="IPR036513">
    <property type="entry name" value="STAS_dom_sf"/>
</dbReference>
<evidence type="ECO:0000256" key="1">
    <source>
        <dbReference type="SAM" id="Phobius"/>
    </source>
</evidence>
<protein>
    <submittedName>
        <fullName evidence="3">STAS domain-containing protein</fullName>
    </submittedName>
</protein>
<organism evidence="3 4">
    <name type="scientific">Lentzea indica</name>
    <dbReference type="NCBI Taxonomy" id="2604800"/>
    <lineage>
        <taxon>Bacteria</taxon>
        <taxon>Bacillati</taxon>
        <taxon>Actinomycetota</taxon>
        <taxon>Actinomycetes</taxon>
        <taxon>Pseudonocardiales</taxon>
        <taxon>Pseudonocardiaceae</taxon>
        <taxon>Lentzea</taxon>
    </lineage>
</organism>
<feature type="transmembrane region" description="Helical" evidence="1">
    <location>
        <begin position="6"/>
        <end position="27"/>
    </location>
</feature>
<dbReference type="RefSeq" id="WP_167975048.1">
    <property type="nucleotide sequence ID" value="NZ_VSRL01000053.1"/>
</dbReference>
<dbReference type="SUPFAM" id="SSF52091">
    <property type="entry name" value="SpoIIaa-like"/>
    <property type="match status" value="1"/>
</dbReference>
<evidence type="ECO:0000313" key="4">
    <source>
        <dbReference type="Proteomes" id="UP001515943"/>
    </source>
</evidence>
<keyword evidence="4" id="KW-1185">Reference proteome</keyword>
<proteinExistence type="predicted"/>
<keyword evidence="1" id="KW-0472">Membrane</keyword>